<keyword evidence="2" id="KW-1133">Transmembrane helix</keyword>
<sequence length="189" mass="21930">MDCALRAYGAFVLWMHLVVYLLFKYIYRGNVDQFQIDKYSKELCRRRGKNSAMNPGKVNNMTKGATKQKDKAMTKKFPIMKKRKNEKKLNDTQKEETVNSGKRIEEESDYETSRHGSYALVLDKILRSHKRSIEEHIGLMEKNNTYTEEESQSHDDHKNDDNKNHNVASFKNQKLYGGSSTENTALIVG</sequence>
<gene>
    <name evidence="3" type="ORF">DICVIV_04641</name>
</gene>
<feature type="compositionally biased region" description="Basic and acidic residues" evidence="1">
    <location>
        <begin position="151"/>
        <end position="164"/>
    </location>
</feature>
<keyword evidence="4" id="KW-1185">Reference proteome</keyword>
<dbReference type="Proteomes" id="UP000053766">
    <property type="component" value="Unassembled WGS sequence"/>
</dbReference>
<evidence type="ECO:0000256" key="2">
    <source>
        <dbReference type="SAM" id="Phobius"/>
    </source>
</evidence>
<accession>A0A0D8Y3S5</accession>
<feature type="compositionally biased region" description="Polar residues" evidence="1">
    <location>
        <begin position="51"/>
        <end position="65"/>
    </location>
</feature>
<dbReference type="EMBL" id="KN716242">
    <property type="protein sequence ID" value="KJH49201.1"/>
    <property type="molecule type" value="Genomic_DNA"/>
</dbReference>
<evidence type="ECO:0000313" key="3">
    <source>
        <dbReference type="EMBL" id="KJH49201.1"/>
    </source>
</evidence>
<dbReference type="OrthoDB" id="5867269at2759"/>
<evidence type="ECO:0000313" key="4">
    <source>
        <dbReference type="Proteomes" id="UP000053766"/>
    </source>
</evidence>
<feature type="compositionally biased region" description="Polar residues" evidence="1">
    <location>
        <begin position="167"/>
        <end position="189"/>
    </location>
</feature>
<name>A0A0D8Y3S5_DICVI</name>
<keyword evidence="2" id="KW-0812">Transmembrane</keyword>
<proteinExistence type="predicted"/>
<feature type="transmembrane region" description="Helical" evidence="2">
    <location>
        <begin position="7"/>
        <end position="27"/>
    </location>
</feature>
<keyword evidence="2" id="KW-0472">Membrane</keyword>
<feature type="region of interest" description="Disordered" evidence="1">
    <location>
        <begin position="48"/>
        <end position="110"/>
    </location>
</feature>
<organism evidence="3 4">
    <name type="scientific">Dictyocaulus viviparus</name>
    <name type="common">Bovine lungworm</name>
    <dbReference type="NCBI Taxonomy" id="29172"/>
    <lineage>
        <taxon>Eukaryota</taxon>
        <taxon>Metazoa</taxon>
        <taxon>Ecdysozoa</taxon>
        <taxon>Nematoda</taxon>
        <taxon>Chromadorea</taxon>
        <taxon>Rhabditida</taxon>
        <taxon>Rhabditina</taxon>
        <taxon>Rhabditomorpha</taxon>
        <taxon>Strongyloidea</taxon>
        <taxon>Metastrongylidae</taxon>
        <taxon>Dictyocaulus</taxon>
    </lineage>
</organism>
<protein>
    <submittedName>
        <fullName evidence="3">Uncharacterized protein</fullName>
    </submittedName>
</protein>
<feature type="region of interest" description="Disordered" evidence="1">
    <location>
        <begin position="142"/>
        <end position="189"/>
    </location>
</feature>
<reference evidence="3 4" key="1">
    <citation type="submission" date="2013-11" db="EMBL/GenBank/DDBJ databases">
        <title>Draft genome of the bovine lungworm Dictyocaulus viviparus.</title>
        <authorList>
            <person name="Mitreva M."/>
        </authorList>
    </citation>
    <scope>NUCLEOTIDE SEQUENCE [LARGE SCALE GENOMIC DNA]</scope>
    <source>
        <strain evidence="3 4">HannoverDv2000</strain>
    </source>
</reference>
<evidence type="ECO:0000256" key="1">
    <source>
        <dbReference type="SAM" id="MobiDB-lite"/>
    </source>
</evidence>
<reference evidence="4" key="2">
    <citation type="journal article" date="2016" name="Sci. Rep.">
        <title>Dictyocaulus viviparus genome, variome and transcriptome elucidate lungworm biology and support future intervention.</title>
        <authorList>
            <person name="McNulty S.N."/>
            <person name="Strube C."/>
            <person name="Rosa B.A."/>
            <person name="Martin J.C."/>
            <person name="Tyagi R."/>
            <person name="Choi Y.J."/>
            <person name="Wang Q."/>
            <person name="Hallsworth Pepin K."/>
            <person name="Zhang X."/>
            <person name="Ozersky P."/>
            <person name="Wilson R.K."/>
            <person name="Sternberg P.W."/>
            <person name="Gasser R.B."/>
            <person name="Mitreva M."/>
        </authorList>
    </citation>
    <scope>NUCLEOTIDE SEQUENCE [LARGE SCALE GENOMIC DNA]</scope>
    <source>
        <strain evidence="4">HannoverDv2000</strain>
    </source>
</reference>
<dbReference type="AlphaFoldDB" id="A0A0D8Y3S5"/>
<feature type="compositionally biased region" description="Basic and acidic residues" evidence="1">
    <location>
        <begin position="87"/>
        <end position="105"/>
    </location>
</feature>